<evidence type="ECO:0000256" key="3">
    <source>
        <dbReference type="ARBA" id="ARBA00022989"/>
    </source>
</evidence>
<reference evidence="8" key="1">
    <citation type="submission" date="2022-06" db="EMBL/GenBank/DDBJ databases">
        <title>Alkalimarinus sp. nov., isolated from gut of a Alitta virens.</title>
        <authorList>
            <person name="Yang A.I."/>
            <person name="Shin N.-R."/>
        </authorList>
    </citation>
    <scope>NUCLEOTIDE SEQUENCE</scope>
    <source>
        <strain evidence="8">A2M4</strain>
    </source>
</reference>
<dbReference type="EMBL" id="CP100390">
    <property type="protein sequence ID" value="UZE94692.1"/>
    <property type="molecule type" value="Genomic_DNA"/>
</dbReference>
<gene>
    <name evidence="7 8" type="primary">mltG</name>
    <name evidence="8" type="ORF">NKI27_11425</name>
</gene>
<dbReference type="PANTHER" id="PTHR30518">
    <property type="entry name" value="ENDOLYTIC MUREIN TRANSGLYCOSYLASE"/>
    <property type="match status" value="1"/>
</dbReference>
<dbReference type="HAMAP" id="MF_02065">
    <property type="entry name" value="MltG"/>
    <property type="match status" value="1"/>
</dbReference>
<dbReference type="Pfam" id="PF02618">
    <property type="entry name" value="YceG"/>
    <property type="match status" value="1"/>
</dbReference>
<sequence length="343" mass="38855">MNKLLITLISFVIALSVCAISVVAYYQYELDRPIPGLDDTKVIEIRSGQSFTSITQQLINEGILDSPWLMKVYGRLSGLSGQLKAGEYKLERGLTIPQLVDLLVAGHSISYQITFVEGWTFKDVLAELSRHNKLKQVVGDNKPLEILSAVTDQYTHPEGLFFPDTYTYRKNDSDLSILIRSFNRMQKVLNEEWEARDKRVPLATPYEALILASIVEKETGDASEREQIAGVFVRRINKGMRLQTDPTVIYGLGDDYDGNITRAHLREHTPYNTYRINGLPPTPIALAGREAIHATLHPDSSKTLYFVAKGNGLHYFSETLKEHVNAVNKYQIYKRKKGYRSTK</sequence>
<comment type="catalytic activity">
    <reaction evidence="7">
        <text>a peptidoglycan chain = a peptidoglycan chain with N-acetyl-1,6-anhydromuramyl-[peptide] at the reducing end + a peptidoglycan chain with N-acetylglucosamine at the non-reducing end.</text>
        <dbReference type="EC" id="4.2.2.29"/>
    </reaction>
</comment>
<keyword evidence="6 7" id="KW-0961">Cell wall biogenesis/degradation</keyword>
<keyword evidence="7" id="KW-0997">Cell inner membrane</keyword>
<keyword evidence="9" id="KW-1185">Reference proteome</keyword>
<evidence type="ECO:0000313" key="8">
    <source>
        <dbReference type="EMBL" id="UZE94692.1"/>
    </source>
</evidence>
<dbReference type="Gene3D" id="3.30.160.60">
    <property type="entry name" value="Classic Zinc Finger"/>
    <property type="match status" value="1"/>
</dbReference>
<dbReference type="PANTHER" id="PTHR30518:SF2">
    <property type="entry name" value="ENDOLYTIC MUREIN TRANSGLYCOSYLASE"/>
    <property type="match status" value="1"/>
</dbReference>
<organism evidence="8 9">
    <name type="scientific">Alkalimarinus alittae</name>
    <dbReference type="NCBI Taxonomy" id="2961619"/>
    <lineage>
        <taxon>Bacteria</taxon>
        <taxon>Pseudomonadati</taxon>
        <taxon>Pseudomonadota</taxon>
        <taxon>Gammaproteobacteria</taxon>
        <taxon>Alteromonadales</taxon>
        <taxon>Alteromonadaceae</taxon>
        <taxon>Alkalimarinus</taxon>
    </lineage>
</organism>
<dbReference type="InterPro" id="IPR003770">
    <property type="entry name" value="MLTG-like"/>
</dbReference>
<protein>
    <recommendedName>
        <fullName evidence="7">Endolytic murein transglycosylase</fullName>
        <ecNumber evidence="7">4.2.2.29</ecNumber>
    </recommendedName>
    <alternativeName>
        <fullName evidence="7">Peptidoglycan lytic transglycosylase</fullName>
    </alternativeName>
    <alternativeName>
        <fullName evidence="7">Peptidoglycan polymerization terminase</fullName>
    </alternativeName>
</protein>
<keyword evidence="3 7" id="KW-1133">Transmembrane helix</keyword>
<keyword evidence="2 7" id="KW-0812">Transmembrane</keyword>
<dbReference type="Proteomes" id="UP001163739">
    <property type="component" value="Chromosome"/>
</dbReference>
<evidence type="ECO:0000256" key="4">
    <source>
        <dbReference type="ARBA" id="ARBA00023136"/>
    </source>
</evidence>
<evidence type="ECO:0000256" key="5">
    <source>
        <dbReference type="ARBA" id="ARBA00023239"/>
    </source>
</evidence>
<keyword evidence="1 7" id="KW-1003">Cell membrane</keyword>
<comment type="similarity">
    <text evidence="7">Belongs to the transglycosylase MltG family.</text>
</comment>
<dbReference type="Gene3D" id="3.30.1490.480">
    <property type="entry name" value="Endolytic murein transglycosylase"/>
    <property type="match status" value="1"/>
</dbReference>
<proteinExistence type="inferred from homology"/>
<evidence type="ECO:0000256" key="7">
    <source>
        <dbReference type="HAMAP-Rule" id="MF_02065"/>
    </source>
</evidence>
<name>A0ABY6MXX8_9ALTE</name>
<dbReference type="NCBIfam" id="TIGR00247">
    <property type="entry name" value="endolytic transglycosylase MltG"/>
    <property type="match status" value="1"/>
</dbReference>
<dbReference type="RefSeq" id="WP_265046185.1">
    <property type="nucleotide sequence ID" value="NZ_CP100390.1"/>
</dbReference>
<keyword evidence="5 7" id="KW-0456">Lyase</keyword>
<dbReference type="EC" id="4.2.2.29" evidence="7"/>
<dbReference type="CDD" id="cd08010">
    <property type="entry name" value="MltG_like"/>
    <property type="match status" value="1"/>
</dbReference>
<comment type="function">
    <text evidence="7">Functions as a peptidoglycan terminase that cleaves nascent peptidoglycan strands endolytically to terminate their elongation.</text>
</comment>
<keyword evidence="4 7" id="KW-0472">Membrane</keyword>
<evidence type="ECO:0000256" key="2">
    <source>
        <dbReference type="ARBA" id="ARBA00022692"/>
    </source>
</evidence>
<evidence type="ECO:0000313" key="9">
    <source>
        <dbReference type="Proteomes" id="UP001163739"/>
    </source>
</evidence>
<evidence type="ECO:0000256" key="6">
    <source>
        <dbReference type="ARBA" id="ARBA00023316"/>
    </source>
</evidence>
<accession>A0ABY6MXX8</accession>
<evidence type="ECO:0000256" key="1">
    <source>
        <dbReference type="ARBA" id="ARBA00022475"/>
    </source>
</evidence>
<feature type="site" description="Important for catalytic activity" evidence="7">
    <location>
        <position position="218"/>
    </location>
</feature>